<evidence type="ECO:0000313" key="4">
    <source>
        <dbReference type="Proteomes" id="UP000198752"/>
    </source>
</evidence>
<evidence type="ECO:0000259" key="2">
    <source>
        <dbReference type="Pfam" id="PF13309"/>
    </source>
</evidence>
<dbReference type="EMBL" id="FOOY01000013">
    <property type="protein sequence ID" value="SFG56219.1"/>
    <property type="molecule type" value="Genomic_DNA"/>
</dbReference>
<dbReference type="InterPro" id="IPR039446">
    <property type="entry name" value="DauR-like"/>
</dbReference>
<gene>
    <name evidence="3" type="ORF">SAMN02982927_02059</name>
</gene>
<evidence type="ECO:0000313" key="3">
    <source>
        <dbReference type="EMBL" id="SFG56219.1"/>
    </source>
</evidence>
<name>A0A1I2SWF2_9BACL</name>
<evidence type="ECO:0000259" key="1">
    <source>
        <dbReference type="Pfam" id="PF08348"/>
    </source>
</evidence>
<dbReference type="PANTHER" id="PTHR35568">
    <property type="entry name" value="TRANSCRIPTIONAL REGULATOR DAUR"/>
    <property type="match status" value="1"/>
</dbReference>
<keyword evidence="3" id="KW-0238">DNA-binding</keyword>
<accession>A0A1I2SWF2</accession>
<keyword evidence="4" id="KW-1185">Reference proteome</keyword>
<reference evidence="4" key="1">
    <citation type="submission" date="2016-10" db="EMBL/GenBank/DDBJ databases">
        <authorList>
            <person name="Varghese N."/>
            <person name="Submissions S."/>
        </authorList>
    </citation>
    <scope>NUCLEOTIDE SEQUENCE [LARGE SCALE GENOMIC DNA]</scope>
    <source>
        <strain evidence="4">ATCC 700379</strain>
    </source>
</reference>
<dbReference type="Pfam" id="PF13309">
    <property type="entry name" value="HTH_22"/>
    <property type="match status" value="1"/>
</dbReference>
<dbReference type="STRING" id="269670.SAMN02982927_02059"/>
<dbReference type="AlphaFoldDB" id="A0A1I2SWF2"/>
<protein>
    <submittedName>
        <fullName evidence="3">Predicted transcriptional regulator YheO, contains PAS and DNA-binding HTH domains</fullName>
    </submittedName>
</protein>
<proteinExistence type="predicted"/>
<dbReference type="InterPro" id="IPR013559">
    <property type="entry name" value="YheO"/>
</dbReference>
<dbReference type="RefSeq" id="WP_143128450.1">
    <property type="nucleotide sequence ID" value="NZ_FOOY01000013.1"/>
</dbReference>
<dbReference type="OrthoDB" id="9796595at2"/>
<dbReference type="Proteomes" id="UP000198752">
    <property type="component" value="Unassembled WGS sequence"/>
</dbReference>
<dbReference type="InterPro" id="IPR039445">
    <property type="entry name" value="DauR-like_HTH"/>
</dbReference>
<dbReference type="GO" id="GO:0003677">
    <property type="term" value="F:DNA binding"/>
    <property type="evidence" value="ECO:0007669"/>
    <property type="project" value="UniProtKB-KW"/>
</dbReference>
<sequence>MGDDVEIILHDVQDLENSVIATNSTKRNGRKIGSLLTGLIPKMLEEGKESHKSFITNYEGKSNDGTVLRSSTYFIRNESDEIIGLLCINVNFERMEETIRYLGDFVGIDRIEGKKRQERVAHLSPSIEDIAISSVKEIVSSMDVPSERMSQKEKLEVVHMLNNNGIFLLKGIVSIVAEELKTSEATIYRYLSKMKKSELTIDLDTP</sequence>
<dbReference type="Pfam" id="PF08348">
    <property type="entry name" value="PAS_6"/>
    <property type="match status" value="1"/>
</dbReference>
<feature type="domain" description="Transcriptional regulator DauR-like HTH" evidence="2">
    <location>
        <begin position="135"/>
        <end position="191"/>
    </location>
</feature>
<dbReference type="PANTHER" id="PTHR35568:SF1">
    <property type="entry name" value="TRANSCRIPTIONAL REGULATOR DAUR"/>
    <property type="match status" value="1"/>
</dbReference>
<feature type="domain" description="YheO-like" evidence="1">
    <location>
        <begin position="1"/>
        <end position="98"/>
    </location>
</feature>
<organism evidence="3 4">
    <name type="scientific">Sporolactobacillus nakayamae</name>
    <dbReference type="NCBI Taxonomy" id="269670"/>
    <lineage>
        <taxon>Bacteria</taxon>
        <taxon>Bacillati</taxon>
        <taxon>Bacillota</taxon>
        <taxon>Bacilli</taxon>
        <taxon>Bacillales</taxon>
        <taxon>Sporolactobacillaceae</taxon>
        <taxon>Sporolactobacillus</taxon>
    </lineage>
</organism>